<dbReference type="RefSeq" id="WP_221046927.1">
    <property type="nucleotide sequence ID" value="NZ_AP019782.1"/>
</dbReference>
<protein>
    <submittedName>
        <fullName evidence="10">Multidrug efflux MFS transporter subunit EmrB</fullName>
    </submittedName>
</protein>
<keyword evidence="7 8" id="KW-0472">Membrane</keyword>
<keyword evidence="5 8" id="KW-0812">Transmembrane</keyword>
<feature type="transmembrane region" description="Helical" evidence="8">
    <location>
        <begin position="56"/>
        <end position="75"/>
    </location>
</feature>
<dbReference type="KEGG" id="moz:MoryE10_19410"/>
<keyword evidence="6 8" id="KW-1133">Transmembrane helix</keyword>
<evidence type="ECO:0000256" key="2">
    <source>
        <dbReference type="ARBA" id="ARBA00008537"/>
    </source>
</evidence>
<dbReference type="Pfam" id="PF07690">
    <property type="entry name" value="MFS_1"/>
    <property type="match status" value="1"/>
</dbReference>
<comment type="similarity">
    <text evidence="2">Belongs to the major facilitator superfamily. EmrB family.</text>
</comment>
<evidence type="ECO:0000256" key="1">
    <source>
        <dbReference type="ARBA" id="ARBA00004651"/>
    </source>
</evidence>
<evidence type="ECO:0000313" key="11">
    <source>
        <dbReference type="Proteomes" id="UP000824988"/>
    </source>
</evidence>
<dbReference type="PANTHER" id="PTHR42718:SF9">
    <property type="entry name" value="MAJOR FACILITATOR SUPERFAMILY MULTIDRUG TRANSPORTER MFSC"/>
    <property type="match status" value="1"/>
</dbReference>
<feature type="transmembrane region" description="Helical" evidence="8">
    <location>
        <begin position="308"/>
        <end position="327"/>
    </location>
</feature>
<evidence type="ECO:0000256" key="5">
    <source>
        <dbReference type="ARBA" id="ARBA00022692"/>
    </source>
</evidence>
<evidence type="ECO:0000259" key="9">
    <source>
        <dbReference type="PROSITE" id="PS50850"/>
    </source>
</evidence>
<feature type="transmembrane region" description="Helical" evidence="8">
    <location>
        <begin position="113"/>
        <end position="131"/>
    </location>
</feature>
<dbReference type="GO" id="GO:0022857">
    <property type="term" value="F:transmembrane transporter activity"/>
    <property type="evidence" value="ECO:0007669"/>
    <property type="project" value="InterPro"/>
</dbReference>
<feature type="transmembrane region" description="Helical" evidence="8">
    <location>
        <begin position="82"/>
        <end position="107"/>
    </location>
</feature>
<evidence type="ECO:0000256" key="3">
    <source>
        <dbReference type="ARBA" id="ARBA00022448"/>
    </source>
</evidence>
<feature type="transmembrane region" description="Helical" evidence="8">
    <location>
        <begin position="486"/>
        <end position="505"/>
    </location>
</feature>
<feature type="domain" description="Major facilitator superfamily (MFS) profile" evidence="9">
    <location>
        <begin position="17"/>
        <end position="508"/>
    </location>
</feature>
<dbReference type="PANTHER" id="PTHR42718">
    <property type="entry name" value="MAJOR FACILITATOR SUPERFAMILY MULTIDRUG TRANSPORTER MFSC"/>
    <property type="match status" value="1"/>
</dbReference>
<keyword evidence="3" id="KW-0813">Transport</keyword>
<feature type="transmembrane region" description="Helical" evidence="8">
    <location>
        <begin position="12"/>
        <end position="36"/>
    </location>
</feature>
<feature type="transmembrane region" description="Helical" evidence="8">
    <location>
        <begin position="143"/>
        <end position="164"/>
    </location>
</feature>
<evidence type="ECO:0000313" key="10">
    <source>
        <dbReference type="EMBL" id="BBL71335.1"/>
    </source>
</evidence>
<organism evidence="10 11">
    <name type="scientific">Methylogaea oryzae</name>
    <dbReference type="NCBI Taxonomy" id="1295382"/>
    <lineage>
        <taxon>Bacteria</taxon>
        <taxon>Pseudomonadati</taxon>
        <taxon>Pseudomonadota</taxon>
        <taxon>Gammaproteobacteria</taxon>
        <taxon>Methylococcales</taxon>
        <taxon>Methylococcaceae</taxon>
        <taxon>Methylogaea</taxon>
    </lineage>
</organism>
<feature type="transmembrane region" description="Helical" evidence="8">
    <location>
        <begin position="366"/>
        <end position="392"/>
    </location>
</feature>
<keyword evidence="11" id="KW-1185">Reference proteome</keyword>
<dbReference type="AlphaFoldDB" id="A0A8D4VS30"/>
<evidence type="ECO:0000256" key="6">
    <source>
        <dbReference type="ARBA" id="ARBA00022989"/>
    </source>
</evidence>
<dbReference type="EMBL" id="AP019782">
    <property type="protein sequence ID" value="BBL71335.1"/>
    <property type="molecule type" value="Genomic_DNA"/>
</dbReference>
<feature type="transmembrane region" description="Helical" evidence="8">
    <location>
        <begin position="170"/>
        <end position="192"/>
    </location>
</feature>
<keyword evidence="4" id="KW-1003">Cell membrane</keyword>
<dbReference type="PROSITE" id="PS50850">
    <property type="entry name" value="MFS"/>
    <property type="match status" value="1"/>
</dbReference>
<sequence length="531" mass="57832">MKVAYAKRLRGWRFWLLNLTLGLGHMVVLFNAGSYIALMPHVAGGLGGMSPSMGTWAQTDFMIALALAFPIARWLSGRYGDYPLWVAAFLGYAAASALCAVSDSIWLFLPARIVLGFAGGVTLPIGQSLMLKEYPDRLKSLGLGVWGLFTVTPLTLGCFMGGWIADEFGWRALFGMNIVVALAIAGITGALLHGRGWQRRYGRFDFVGFLLLSLVLGGVQTVFNQGNDFDWFDSPFLRAAMAAIALALPCLIVWELDEPHAAFDVRLFAQRNFAVGVTCLTLGFLVVQGLLSLLIVQLQLLLGYSSSLAGVLFLAMILPAAPVTAVMHEVVKGVDARVFACFNLLGFAFVFFWMGSFDDPESFDQILWPMLLFGFFLGSFFAPLTALALHGLPPGQIMRAAEEAGMLRIAAGAFGIALQGVMLFRRGPFHQLHLADQLGGRRFASLDLWRQATSRLESAGLDSAVAQGKLASAFKQHAAILALNDAFLMACCLFLGLAALVWLAHPTHLPLHPRRADELREIRAEELMDQP</sequence>
<dbReference type="InterPro" id="IPR004638">
    <property type="entry name" value="EmrB-like"/>
</dbReference>
<evidence type="ECO:0000256" key="7">
    <source>
        <dbReference type="ARBA" id="ARBA00023136"/>
    </source>
</evidence>
<feature type="transmembrane region" description="Helical" evidence="8">
    <location>
        <begin position="334"/>
        <end position="354"/>
    </location>
</feature>
<reference evidence="10" key="1">
    <citation type="submission" date="2019-06" db="EMBL/GenBank/DDBJ databases">
        <title>Complete genome sequence of Methylogaea oryzae strain JCM16910.</title>
        <authorList>
            <person name="Asakawa S."/>
        </authorList>
    </citation>
    <scope>NUCLEOTIDE SEQUENCE</scope>
    <source>
        <strain evidence="10">E10</strain>
    </source>
</reference>
<feature type="transmembrane region" description="Helical" evidence="8">
    <location>
        <begin position="204"/>
        <end position="223"/>
    </location>
</feature>
<accession>A0A8D4VS30</accession>
<dbReference type="InterPro" id="IPR011701">
    <property type="entry name" value="MFS"/>
</dbReference>
<proteinExistence type="inferred from homology"/>
<evidence type="ECO:0000256" key="4">
    <source>
        <dbReference type="ARBA" id="ARBA00022475"/>
    </source>
</evidence>
<comment type="subcellular location">
    <subcellularLocation>
        <location evidence="1">Cell membrane</location>
        <topology evidence="1">Multi-pass membrane protein</topology>
    </subcellularLocation>
</comment>
<dbReference type="InterPro" id="IPR020846">
    <property type="entry name" value="MFS_dom"/>
</dbReference>
<dbReference type="Proteomes" id="UP000824988">
    <property type="component" value="Chromosome"/>
</dbReference>
<gene>
    <name evidence="10" type="primary">emrB</name>
    <name evidence="10" type="ORF">MoryE10_19410</name>
</gene>
<dbReference type="NCBIfam" id="TIGR00711">
    <property type="entry name" value="efflux_EmrB"/>
    <property type="match status" value="1"/>
</dbReference>
<dbReference type="GO" id="GO:0005886">
    <property type="term" value="C:plasma membrane"/>
    <property type="evidence" value="ECO:0007669"/>
    <property type="project" value="UniProtKB-SubCell"/>
</dbReference>
<feature type="transmembrane region" description="Helical" evidence="8">
    <location>
        <begin position="235"/>
        <end position="254"/>
    </location>
</feature>
<name>A0A8D4VS30_9GAMM</name>
<evidence type="ECO:0000256" key="8">
    <source>
        <dbReference type="SAM" id="Phobius"/>
    </source>
</evidence>
<feature type="transmembrane region" description="Helical" evidence="8">
    <location>
        <begin position="274"/>
        <end position="296"/>
    </location>
</feature>